<dbReference type="Gramene" id="arahy.Tifrunner.gnm2.ann2.Ah16g024200.1">
    <property type="protein sequence ID" value="arahy.Tifrunner.gnm2.ann2.Ah16g024200.1-CDS-1"/>
    <property type="gene ID" value="arahy.Tifrunner.gnm2.ann2.Ah16g024200"/>
</dbReference>
<accession>A0A444YGN5</accession>
<protein>
    <submittedName>
        <fullName evidence="2">Uncharacterized protein</fullName>
    </submittedName>
</protein>
<organism evidence="2 3">
    <name type="scientific">Arachis hypogaea</name>
    <name type="common">Peanut</name>
    <dbReference type="NCBI Taxonomy" id="3818"/>
    <lineage>
        <taxon>Eukaryota</taxon>
        <taxon>Viridiplantae</taxon>
        <taxon>Streptophyta</taxon>
        <taxon>Embryophyta</taxon>
        <taxon>Tracheophyta</taxon>
        <taxon>Spermatophyta</taxon>
        <taxon>Magnoliopsida</taxon>
        <taxon>eudicotyledons</taxon>
        <taxon>Gunneridae</taxon>
        <taxon>Pentapetalae</taxon>
        <taxon>rosids</taxon>
        <taxon>fabids</taxon>
        <taxon>Fabales</taxon>
        <taxon>Fabaceae</taxon>
        <taxon>Papilionoideae</taxon>
        <taxon>50 kb inversion clade</taxon>
        <taxon>dalbergioids sensu lato</taxon>
        <taxon>Dalbergieae</taxon>
        <taxon>Pterocarpus clade</taxon>
        <taxon>Arachis</taxon>
    </lineage>
</organism>
<proteinExistence type="predicted"/>
<dbReference type="InterPro" id="IPR028322">
    <property type="entry name" value="PNRC-like_rgn"/>
</dbReference>
<name>A0A444YGN5_ARAHY</name>
<keyword evidence="3" id="KW-1185">Reference proteome</keyword>
<dbReference type="PANTHER" id="PTHR35306">
    <property type="entry name" value="BNAA03G57290D PROTEIN"/>
    <property type="match status" value="1"/>
</dbReference>
<comment type="caution">
    <text evidence="2">The sequence shown here is derived from an EMBL/GenBank/DDBJ whole genome shotgun (WGS) entry which is preliminary data.</text>
</comment>
<dbReference type="GO" id="GO:0016071">
    <property type="term" value="P:mRNA metabolic process"/>
    <property type="evidence" value="ECO:0007669"/>
    <property type="project" value="UniProtKB-ARBA"/>
</dbReference>
<feature type="region of interest" description="Disordered" evidence="1">
    <location>
        <begin position="45"/>
        <end position="93"/>
    </location>
</feature>
<gene>
    <name evidence="2" type="ORF">Ahy_B06g079960</name>
</gene>
<sequence length="211" mass="22990">METLVVVAQHRNQFHRSKTQGHPRFGPSSPSRDFRGINCRTFQTGTGILPTPLKSDTISPMAKMASPPSPSPRTPSSIVPDNKPRSKIATPRSAPVAIHGKPCRKVDDFSEGHHFPGGRCISLSELWAGPTYSNSPPPSSLPIPKFSVRPKRTVSLELPRSSPEIELHPVAKSAPSSPRREYSPSTRDIFANADSATKTLCRILNLNLDGE</sequence>
<dbReference type="PANTHER" id="PTHR35306:SF1">
    <property type="entry name" value="VQ DOMAIN-CONTAINING PROTEIN"/>
    <property type="match status" value="1"/>
</dbReference>
<evidence type="ECO:0000256" key="1">
    <source>
        <dbReference type="SAM" id="MobiDB-lite"/>
    </source>
</evidence>
<dbReference type="AlphaFoldDB" id="A0A444YGN5"/>
<dbReference type="Pfam" id="PF15365">
    <property type="entry name" value="PNRC"/>
    <property type="match status" value="1"/>
</dbReference>
<dbReference type="EMBL" id="SDMP01000016">
    <property type="protein sequence ID" value="RYR01113.1"/>
    <property type="molecule type" value="Genomic_DNA"/>
</dbReference>
<evidence type="ECO:0000313" key="2">
    <source>
        <dbReference type="EMBL" id="RYR01113.1"/>
    </source>
</evidence>
<feature type="region of interest" description="Disordered" evidence="1">
    <location>
        <begin position="157"/>
        <end position="185"/>
    </location>
</feature>
<evidence type="ECO:0000313" key="3">
    <source>
        <dbReference type="Proteomes" id="UP000289738"/>
    </source>
</evidence>
<dbReference type="STRING" id="3818.A0A444YGN5"/>
<dbReference type="OrthoDB" id="1921042at2759"/>
<reference evidence="2 3" key="1">
    <citation type="submission" date="2019-01" db="EMBL/GenBank/DDBJ databases">
        <title>Sequencing of cultivated peanut Arachis hypogaea provides insights into genome evolution and oil improvement.</title>
        <authorList>
            <person name="Chen X."/>
        </authorList>
    </citation>
    <scope>NUCLEOTIDE SEQUENCE [LARGE SCALE GENOMIC DNA]</scope>
    <source>
        <strain evidence="3">cv. Fuhuasheng</strain>
        <tissue evidence="2">Leaves</tissue>
    </source>
</reference>
<dbReference type="Proteomes" id="UP000289738">
    <property type="component" value="Chromosome B06"/>
</dbReference>